<protein>
    <recommendedName>
        <fullName evidence="4">CCHC-type domain-containing protein</fullName>
    </recommendedName>
</protein>
<dbReference type="EMBL" id="JAULSN010000014">
    <property type="protein sequence ID" value="KAK3360820.1"/>
    <property type="molecule type" value="Genomic_DNA"/>
</dbReference>
<evidence type="ECO:0000313" key="2">
    <source>
        <dbReference type="EMBL" id="KAK3360820.1"/>
    </source>
</evidence>
<dbReference type="AlphaFoldDB" id="A0AAE0MY89"/>
<reference evidence="2" key="2">
    <citation type="submission" date="2023-06" db="EMBL/GenBank/DDBJ databases">
        <authorList>
            <consortium name="Lawrence Berkeley National Laboratory"/>
            <person name="Haridas S."/>
            <person name="Hensen N."/>
            <person name="Bonometti L."/>
            <person name="Westerberg I."/>
            <person name="Brannstrom I.O."/>
            <person name="Guillou S."/>
            <person name="Cros-Aarteil S."/>
            <person name="Calhoun S."/>
            <person name="Kuo A."/>
            <person name="Mondo S."/>
            <person name="Pangilinan J."/>
            <person name="Riley R."/>
            <person name="Labutti K."/>
            <person name="Andreopoulos B."/>
            <person name="Lipzen A."/>
            <person name="Chen C."/>
            <person name="Yanf M."/>
            <person name="Daum C."/>
            <person name="Ng V."/>
            <person name="Clum A."/>
            <person name="Steindorff A."/>
            <person name="Ohm R."/>
            <person name="Martin F."/>
            <person name="Silar P."/>
            <person name="Natvig D."/>
            <person name="Lalanne C."/>
            <person name="Gautier V."/>
            <person name="Ament-Velasquez S.L."/>
            <person name="Kruys A."/>
            <person name="Hutchinson M.I."/>
            <person name="Powell A.J."/>
            <person name="Barry K."/>
            <person name="Miller A.N."/>
            <person name="Grigoriev I.V."/>
            <person name="Debuchy R."/>
            <person name="Gladieux P."/>
            <person name="Thoren M.H."/>
            <person name="Johannesson H."/>
        </authorList>
    </citation>
    <scope>NUCLEOTIDE SEQUENCE</scope>
    <source>
        <strain evidence="2">CBS 958.72</strain>
    </source>
</reference>
<dbReference type="Proteomes" id="UP001287356">
    <property type="component" value="Unassembled WGS sequence"/>
</dbReference>
<evidence type="ECO:0008006" key="4">
    <source>
        <dbReference type="Google" id="ProtNLM"/>
    </source>
</evidence>
<dbReference type="InterPro" id="IPR036875">
    <property type="entry name" value="Znf_CCHC_sf"/>
</dbReference>
<evidence type="ECO:0000313" key="3">
    <source>
        <dbReference type="Proteomes" id="UP001287356"/>
    </source>
</evidence>
<dbReference type="GO" id="GO:0008270">
    <property type="term" value="F:zinc ion binding"/>
    <property type="evidence" value="ECO:0007669"/>
    <property type="project" value="InterPro"/>
</dbReference>
<feature type="compositionally biased region" description="Basic residues" evidence="1">
    <location>
        <begin position="81"/>
        <end position="91"/>
    </location>
</feature>
<feature type="compositionally biased region" description="Low complexity" evidence="1">
    <location>
        <begin position="56"/>
        <end position="70"/>
    </location>
</feature>
<name>A0AAE0MY89_9PEZI</name>
<keyword evidence="3" id="KW-1185">Reference proteome</keyword>
<evidence type="ECO:0000256" key="1">
    <source>
        <dbReference type="SAM" id="MobiDB-lite"/>
    </source>
</evidence>
<dbReference type="SUPFAM" id="SSF57756">
    <property type="entry name" value="Retrovirus zinc finger-like domains"/>
    <property type="match status" value="1"/>
</dbReference>
<proteinExistence type="predicted"/>
<sequence>MLDKATQLKGAIEGNREVHHKLKTLRNQVIWAQSFGHKKRIIRRPKRVRNDHGARDAPAAATTDEPPAGTIAKGNRESFGHRKGIIRRPKRVRNDHGARDAPAAATTDEPPAGTIANPPPGPSPGPNETCGNCGIVGHEVAMCIDCHALSGDIAACPFCNASGHLVEQCPRLAAQEVPEEVKRRG</sequence>
<comment type="caution">
    <text evidence="2">The sequence shown here is derived from an EMBL/GenBank/DDBJ whole genome shotgun (WGS) entry which is preliminary data.</text>
</comment>
<feature type="compositionally biased region" description="Low complexity" evidence="1">
    <location>
        <begin position="100"/>
        <end position="114"/>
    </location>
</feature>
<feature type="region of interest" description="Disordered" evidence="1">
    <location>
        <begin position="44"/>
        <end position="126"/>
    </location>
</feature>
<gene>
    <name evidence="2" type="ORF">B0T24DRAFT_725243</name>
</gene>
<accession>A0AAE0MY89</accession>
<dbReference type="GO" id="GO:0003676">
    <property type="term" value="F:nucleic acid binding"/>
    <property type="evidence" value="ECO:0007669"/>
    <property type="project" value="InterPro"/>
</dbReference>
<dbReference type="Gene3D" id="4.10.60.10">
    <property type="entry name" value="Zinc finger, CCHC-type"/>
    <property type="match status" value="1"/>
</dbReference>
<reference evidence="2" key="1">
    <citation type="journal article" date="2023" name="Mol. Phylogenet. Evol.">
        <title>Genome-scale phylogeny and comparative genomics of the fungal order Sordariales.</title>
        <authorList>
            <person name="Hensen N."/>
            <person name="Bonometti L."/>
            <person name="Westerberg I."/>
            <person name="Brannstrom I.O."/>
            <person name="Guillou S."/>
            <person name="Cros-Aarteil S."/>
            <person name="Calhoun S."/>
            <person name="Haridas S."/>
            <person name="Kuo A."/>
            <person name="Mondo S."/>
            <person name="Pangilinan J."/>
            <person name="Riley R."/>
            <person name="LaButti K."/>
            <person name="Andreopoulos B."/>
            <person name="Lipzen A."/>
            <person name="Chen C."/>
            <person name="Yan M."/>
            <person name="Daum C."/>
            <person name="Ng V."/>
            <person name="Clum A."/>
            <person name="Steindorff A."/>
            <person name="Ohm R.A."/>
            <person name="Martin F."/>
            <person name="Silar P."/>
            <person name="Natvig D.O."/>
            <person name="Lalanne C."/>
            <person name="Gautier V."/>
            <person name="Ament-Velasquez S.L."/>
            <person name="Kruys A."/>
            <person name="Hutchinson M.I."/>
            <person name="Powell A.J."/>
            <person name="Barry K."/>
            <person name="Miller A.N."/>
            <person name="Grigoriev I.V."/>
            <person name="Debuchy R."/>
            <person name="Gladieux P."/>
            <person name="Hiltunen Thoren M."/>
            <person name="Johannesson H."/>
        </authorList>
    </citation>
    <scope>NUCLEOTIDE SEQUENCE</scope>
    <source>
        <strain evidence="2">CBS 958.72</strain>
    </source>
</reference>
<organism evidence="2 3">
    <name type="scientific">Lasiosphaeria ovina</name>
    <dbReference type="NCBI Taxonomy" id="92902"/>
    <lineage>
        <taxon>Eukaryota</taxon>
        <taxon>Fungi</taxon>
        <taxon>Dikarya</taxon>
        <taxon>Ascomycota</taxon>
        <taxon>Pezizomycotina</taxon>
        <taxon>Sordariomycetes</taxon>
        <taxon>Sordariomycetidae</taxon>
        <taxon>Sordariales</taxon>
        <taxon>Lasiosphaeriaceae</taxon>
        <taxon>Lasiosphaeria</taxon>
    </lineage>
</organism>